<protein>
    <submittedName>
        <fullName evidence="1">Uncharacterized protein</fullName>
    </submittedName>
</protein>
<dbReference type="AlphaFoldDB" id="A0A7W3J8F3"/>
<evidence type="ECO:0000313" key="2">
    <source>
        <dbReference type="Proteomes" id="UP000540568"/>
    </source>
</evidence>
<dbReference type="RefSeq" id="WP_182616052.1">
    <property type="nucleotide sequence ID" value="NZ_BAAATF010000003.1"/>
</dbReference>
<dbReference type="Proteomes" id="UP000540568">
    <property type="component" value="Unassembled WGS sequence"/>
</dbReference>
<reference evidence="1 2" key="1">
    <citation type="submission" date="2020-07" db="EMBL/GenBank/DDBJ databases">
        <title>Sequencing the genomes of 1000 actinobacteria strains.</title>
        <authorList>
            <person name="Klenk H.-P."/>
        </authorList>
    </citation>
    <scope>NUCLEOTIDE SEQUENCE [LARGE SCALE GENOMIC DNA]</scope>
    <source>
        <strain evidence="1 2">DSM 44121</strain>
    </source>
</reference>
<dbReference type="EMBL" id="JACGWV010000001">
    <property type="protein sequence ID" value="MBA8808195.1"/>
    <property type="molecule type" value="Genomic_DNA"/>
</dbReference>
<evidence type="ECO:0000313" key="1">
    <source>
        <dbReference type="EMBL" id="MBA8808195.1"/>
    </source>
</evidence>
<proteinExistence type="predicted"/>
<sequence length="157" mass="18090">MEIIVTSIVAVVGTLLGSLATHYFQRRNRADAERFERGERLRQERVSAYTTFGGVLVNLRRAHMDRWFAIHDERKSVDPEALRYETYRLYTDAQEALFRVQLVTESKELIDLGKQAVDGVDQMKPNLSPEEFAAARDTSRQGVFRFMEAARQHVDLA</sequence>
<gene>
    <name evidence="1" type="ORF">FHX71_002137</name>
</gene>
<name>A0A7W3J8F3_9MICO</name>
<keyword evidence="2" id="KW-1185">Reference proteome</keyword>
<accession>A0A7W3J8F3</accession>
<comment type="caution">
    <text evidence="1">The sequence shown here is derived from an EMBL/GenBank/DDBJ whole genome shotgun (WGS) entry which is preliminary data.</text>
</comment>
<organism evidence="1 2">
    <name type="scientific">Promicromonospora sukumoe</name>
    <dbReference type="NCBI Taxonomy" id="88382"/>
    <lineage>
        <taxon>Bacteria</taxon>
        <taxon>Bacillati</taxon>
        <taxon>Actinomycetota</taxon>
        <taxon>Actinomycetes</taxon>
        <taxon>Micrococcales</taxon>
        <taxon>Promicromonosporaceae</taxon>
        <taxon>Promicromonospora</taxon>
    </lineage>
</organism>